<organism evidence="4 6">
    <name type="scientific">Bursaphelenchus xylophilus</name>
    <name type="common">Pinewood nematode worm</name>
    <name type="synonym">Aphelenchoides xylophilus</name>
    <dbReference type="NCBI Taxonomy" id="6326"/>
    <lineage>
        <taxon>Eukaryota</taxon>
        <taxon>Metazoa</taxon>
        <taxon>Ecdysozoa</taxon>
        <taxon>Nematoda</taxon>
        <taxon>Chromadorea</taxon>
        <taxon>Rhabditida</taxon>
        <taxon>Tylenchina</taxon>
        <taxon>Tylenchomorpha</taxon>
        <taxon>Aphelenchoidea</taxon>
        <taxon>Aphelenchoididae</taxon>
        <taxon>Bursaphelenchus</taxon>
    </lineage>
</organism>
<keyword evidence="5" id="KW-1185">Reference proteome</keyword>
<dbReference type="Proteomes" id="UP000659654">
    <property type="component" value="Unassembled WGS sequence"/>
</dbReference>
<evidence type="ECO:0000313" key="2">
    <source>
        <dbReference type="EMBL" id="CAD5210907.1"/>
    </source>
</evidence>
<proteinExistence type="predicted"/>
<protein>
    <submittedName>
        <fullName evidence="2">(pine wood nematode) hypothetical protein</fullName>
    </submittedName>
</protein>
<name>A0A1I7S7Z0_BURXY</name>
<dbReference type="EMBL" id="CAJFCV020000001">
    <property type="protein sequence ID" value="CAG9087256.1"/>
    <property type="molecule type" value="Genomic_DNA"/>
</dbReference>
<feature type="region of interest" description="Disordered" evidence="1">
    <location>
        <begin position="33"/>
        <end position="87"/>
    </location>
</feature>
<dbReference type="EMBL" id="CAJFDI010000001">
    <property type="protein sequence ID" value="CAD5210907.1"/>
    <property type="molecule type" value="Genomic_DNA"/>
</dbReference>
<dbReference type="Proteomes" id="UP000582659">
    <property type="component" value="Unassembled WGS sequence"/>
</dbReference>
<accession>A0A1I7S7Z0</accession>
<gene>
    <name evidence="2" type="ORF">BXYJ_LOCUS2163</name>
</gene>
<evidence type="ECO:0000256" key="1">
    <source>
        <dbReference type="SAM" id="MobiDB-lite"/>
    </source>
</evidence>
<evidence type="ECO:0000313" key="4">
    <source>
        <dbReference type="Proteomes" id="UP000095284"/>
    </source>
</evidence>
<dbReference type="AlphaFoldDB" id="A0A1I7S7Z0"/>
<evidence type="ECO:0000313" key="3">
    <source>
        <dbReference type="EMBL" id="CAG9087256.1"/>
    </source>
</evidence>
<dbReference type="WBParaSite" id="BXY_0913300.1">
    <property type="protein sequence ID" value="BXY_0913300.1"/>
    <property type="gene ID" value="BXY_0913300"/>
</dbReference>
<sequence length="320" mass="37558">MFRRGQCKPRQEVGNTFRQFSEWCDAQRSLENQISSDSDVENDPPCSYRGGLVSHLPGQKKTELSAPTTKESGATADEMKVEEKEEGELDDKLASEFLKLFEDDGDDSDWDDSRSDDCFVIHPEKNTWQIDHRYKDTYFYPRNTFEEFDERVKQHMASLFVDLRTECNVIRNIVRPMMDKCGLHEIVIPDMTLFDPDTHRRAMNLVKRICDCMENFDHCYYPVSSEYSLHFEQHERALIGIGHGIYRLFQKGHINFTNEDCAICLREKCRRPVVCFQCLRAVACAKCMVRSFDYSEGNCIVKCLKCQRKSIFHYPYFHYC</sequence>
<reference evidence="6" key="1">
    <citation type="submission" date="2016-11" db="UniProtKB">
        <authorList>
            <consortium name="WormBaseParasite"/>
        </authorList>
    </citation>
    <scope>IDENTIFICATION</scope>
</reference>
<evidence type="ECO:0000313" key="6">
    <source>
        <dbReference type="WBParaSite" id="BXY_0913300.1"/>
    </source>
</evidence>
<dbReference type="Proteomes" id="UP000095284">
    <property type="component" value="Unplaced"/>
</dbReference>
<evidence type="ECO:0000313" key="5">
    <source>
        <dbReference type="Proteomes" id="UP000659654"/>
    </source>
</evidence>
<reference evidence="3" key="2">
    <citation type="submission" date="2020-08" db="EMBL/GenBank/DDBJ databases">
        <authorList>
            <person name="Kikuchi T."/>
        </authorList>
    </citation>
    <scope>NUCLEOTIDE SEQUENCE</scope>
    <source>
        <strain evidence="2">Ka4C1</strain>
    </source>
</reference>